<dbReference type="EMBL" id="BARW01000367">
    <property type="protein sequence ID" value="GAI63435.1"/>
    <property type="molecule type" value="Genomic_DNA"/>
</dbReference>
<reference evidence="1" key="1">
    <citation type="journal article" date="2014" name="Front. Microbiol.">
        <title>High frequency of phylogenetically diverse reductive dehalogenase-homologous genes in deep subseafloor sedimentary metagenomes.</title>
        <authorList>
            <person name="Kawai M."/>
            <person name="Futagami T."/>
            <person name="Toyoda A."/>
            <person name="Takaki Y."/>
            <person name="Nishi S."/>
            <person name="Hori S."/>
            <person name="Arai W."/>
            <person name="Tsubouchi T."/>
            <person name="Morono Y."/>
            <person name="Uchiyama I."/>
            <person name="Ito T."/>
            <person name="Fujiyama A."/>
            <person name="Inagaki F."/>
            <person name="Takami H."/>
        </authorList>
    </citation>
    <scope>NUCLEOTIDE SEQUENCE</scope>
    <source>
        <strain evidence="1">Expedition CK06-06</strain>
    </source>
</reference>
<name>X1RJU5_9ZZZZ</name>
<protein>
    <submittedName>
        <fullName evidence="1">Uncharacterized protein</fullName>
    </submittedName>
</protein>
<comment type="caution">
    <text evidence="1">The sequence shown here is derived from an EMBL/GenBank/DDBJ whole genome shotgun (WGS) entry which is preliminary data.</text>
</comment>
<evidence type="ECO:0000313" key="1">
    <source>
        <dbReference type="EMBL" id="GAI63435.1"/>
    </source>
</evidence>
<dbReference type="AlphaFoldDB" id="X1RJU5"/>
<sequence>MPYLSNDPNDLAYRCECGNIFELPRDATRCPCPCHDKMLQKAKDLGLYCEDCGFSTLEPTTFQMHFGWATHQKAVAAKEG</sequence>
<proteinExistence type="predicted"/>
<organism evidence="1">
    <name type="scientific">marine sediment metagenome</name>
    <dbReference type="NCBI Taxonomy" id="412755"/>
    <lineage>
        <taxon>unclassified sequences</taxon>
        <taxon>metagenomes</taxon>
        <taxon>ecological metagenomes</taxon>
    </lineage>
</organism>
<gene>
    <name evidence="1" type="ORF">S12H4_01726</name>
</gene>
<accession>X1RJU5</accession>